<accession>A0A3E0WAQ6</accession>
<evidence type="ECO:0000313" key="5">
    <source>
        <dbReference type="Proteomes" id="UP000257080"/>
    </source>
</evidence>
<proteinExistence type="inferred from homology"/>
<dbReference type="SUPFAM" id="SSF51735">
    <property type="entry name" value="NAD(P)-binding Rossmann-fold domains"/>
    <property type="match status" value="1"/>
</dbReference>
<dbReference type="Proteomes" id="UP000257080">
    <property type="component" value="Unassembled WGS sequence"/>
</dbReference>
<reference evidence="4 5" key="1">
    <citation type="submission" date="2017-04" db="EMBL/GenBank/DDBJ databases">
        <title>Comparative genome analysis of Subtercola boreus.</title>
        <authorList>
            <person name="Cho Y.-J."/>
            <person name="Cho A."/>
            <person name="Kim O.-S."/>
            <person name="Lee J.-I."/>
        </authorList>
    </citation>
    <scope>NUCLEOTIDE SEQUENCE [LARGE SCALE GENOMIC DNA]</scope>
    <source>
        <strain evidence="4 5">P28004</strain>
    </source>
</reference>
<dbReference type="GO" id="GO:0005829">
    <property type="term" value="C:cytosol"/>
    <property type="evidence" value="ECO:0007669"/>
    <property type="project" value="TreeGrafter"/>
</dbReference>
<evidence type="ECO:0000256" key="2">
    <source>
        <dbReference type="ARBA" id="ARBA00023002"/>
    </source>
</evidence>
<dbReference type="PANTHER" id="PTHR43391:SF86">
    <property type="entry name" value="SHORT-CHAIN DEHYDROGENASE_REDUCTASE FAMILY PROTEIN"/>
    <property type="match status" value="1"/>
</dbReference>
<dbReference type="InterPro" id="IPR020904">
    <property type="entry name" value="Sc_DH/Rdtase_CS"/>
</dbReference>
<evidence type="ECO:0000256" key="3">
    <source>
        <dbReference type="RuleBase" id="RU000363"/>
    </source>
</evidence>
<dbReference type="PRINTS" id="PR00080">
    <property type="entry name" value="SDRFAMILY"/>
</dbReference>
<dbReference type="RefSeq" id="WP_116419052.1">
    <property type="nucleotide sequence ID" value="NZ_NBXC01000021.1"/>
</dbReference>
<keyword evidence="2" id="KW-0560">Oxidoreductase</keyword>
<organism evidence="4 5">
    <name type="scientific">Subtercola boreus</name>
    <dbReference type="NCBI Taxonomy" id="120213"/>
    <lineage>
        <taxon>Bacteria</taxon>
        <taxon>Bacillati</taxon>
        <taxon>Actinomycetota</taxon>
        <taxon>Actinomycetes</taxon>
        <taxon>Micrococcales</taxon>
        <taxon>Microbacteriaceae</taxon>
        <taxon>Subtercola</taxon>
    </lineage>
</organism>
<name>A0A3E0WAQ6_9MICO</name>
<dbReference type="Gene3D" id="3.40.50.720">
    <property type="entry name" value="NAD(P)-binding Rossmann-like Domain"/>
    <property type="match status" value="1"/>
</dbReference>
<dbReference type="PANTHER" id="PTHR43391">
    <property type="entry name" value="RETINOL DEHYDROGENASE-RELATED"/>
    <property type="match status" value="1"/>
</dbReference>
<dbReference type="EMBL" id="NBXE01000026">
    <property type="protein sequence ID" value="RFA26318.1"/>
    <property type="molecule type" value="Genomic_DNA"/>
</dbReference>
<dbReference type="AlphaFoldDB" id="A0A3E0WAQ6"/>
<evidence type="ECO:0000313" key="4">
    <source>
        <dbReference type="EMBL" id="RFA26318.1"/>
    </source>
</evidence>
<dbReference type="GO" id="GO:0016491">
    <property type="term" value="F:oxidoreductase activity"/>
    <property type="evidence" value="ECO:0007669"/>
    <property type="project" value="UniProtKB-KW"/>
</dbReference>
<comment type="similarity">
    <text evidence="1 3">Belongs to the short-chain dehydrogenases/reductases (SDR) family.</text>
</comment>
<dbReference type="Pfam" id="PF00106">
    <property type="entry name" value="adh_short"/>
    <property type="match status" value="1"/>
</dbReference>
<evidence type="ECO:0000256" key="1">
    <source>
        <dbReference type="ARBA" id="ARBA00006484"/>
    </source>
</evidence>
<dbReference type="PROSITE" id="PS00061">
    <property type="entry name" value="ADH_SHORT"/>
    <property type="match status" value="1"/>
</dbReference>
<dbReference type="InterPro" id="IPR036291">
    <property type="entry name" value="NAD(P)-bd_dom_sf"/>
</dbReference>
<sequence>MADSPLSVVLVTGTSTGIGLHTAVAAALAGWQVVATVRREGSDVDLRAAVNDAGVGEHVEVRMLDITDPAAVTALVADVVAAHGHLDAVVNNAGQGHIGTVEQDDLGAIRQVMETNYFGVVNVTKAAMPHLRASAGRLVTVTSVGGVVGQPFSESYCAAKFAVEGMMESLHPVAAAVGVRVTVVEPGAVATSFVANVGDSIRLFAGDAGVYRPALESYLARSSGAFENAQLPQGVAEVIVGVLQDAQPPFRVQSSQSATAFVGMKLGDLDGSVVTGATTAWIA</sequence>
<protein>
    <submittedName>
        <fullName evidence="4">Short-chain dehydrogenase</fullName>
    </submittedName>
</protein>
<dbReference type="PRINTS" id="PR00081">
    <property type="entry name" value="GDHRDH"/>
</dbReference>
<dbReference type="OrthoDB" id="9792003at2"/>
<gene>
    <name evidence="4" type="ORF">B7R25_11200</name>
</gene>
<dbReference type="InterPro" id="IPR002347">
    <property type="entry name" value="SDR_fam"/>
</dbReference>
<comment type="caution">
    <text evidence="4">The sequence shown here is derived from an EMBL/GenBank/DDBJ whole genome shotgun (WGS) entry which is preliminary data.</text>
</comment>